<dbReference type="Pfam" id="PF00575">
    <property type="entry name" value="S1"/>
    <property type="match status" value="1"/>
</dbReference>
<dbReference type="InterPro" id="IPR040476">
    <property type="entry name" value="CSD2"/>
</dbReference>
<evidence type="ECO:0000313" key="6">
    <source>
        <dbReference type="EMBL" id="MCM1982109.1"/>
    </source>
</evidence>
<dbReference type="SMART" id="SM00316">
    <property type="entry name" value="S1"/>
    <property type="match status" value="2"/>
</dbReference>
<dbReference type="CDD" id="cd04471">
    <property type="entry name" value="S1_RNase_R"/>
    <property type="match status" value="1"/>
</dbReference>
<dbReference type="Gene3D" id="2.40.50.140">
    <property type="entry name" value="Nucleic acid-binding proteins"/>
    <property type="match status" value="2"/>
</dbReference>
<dbReference type="PANTHER" id="PTHR23355">
    <property type="entry name" value="RIBONUCLEASE"/>
    <property type="match status" value="1"/>
</dbReference>
<dbReference type="GO" id="GO:0004527">
    <property type="term" value="F:exonuclease activity"/>
    <property type="evidence" value="ECO:0007669"/>
    <property type="project" value="UniProtKB-KW"/>
</dbReference>
<dbReference type="InterPro" id="IPR050180">
    <property type="entry name" value="RNR_Ribonuclease"/>
</dbReference>
<evidence type="ECO:0000256" key="2">
    <source>
        <dbReference type="ARBA" id="ARBA00022801"/>
    </source>
</evidence>
<dbReference type="InterPro" id="IPR011129">
    <property type="entry name" value="CSD"/>
</dbReference>
<protein>
    <submittedName>
        <fullName evidence="6">Ribonuclease R</fullName>
    </submittedName>
</protein>
<organism evidence="6 7">
    <name type="scientific">Lyngbya confervoides BDU141951</name>
    <dbReference type="NCBI Taxonomy" id="1574623"/>
    <lineage>
        <taxon>Bacteria</taxon>
        <taxon>Bacillati</taxon>
        <taxon>Cyanobacteriota</taxon>
        <taxon>Cyanophyceae</taxon>
        <taxon>Oscillatoriophycideae</taxon>
        <taxon>Oscillatoriales</taxon>
        <taxon>Microcoleaceae</taxon>
        <taxon>Lyngbya</taxon>
    </lineage>
</organism>
<evidence type="ECO:0000256" key="1">
    <source>
        <dbReference type="ARBA" id="ARBA00022722"/>
    </source>
</evidence>
<dbReference type="EMBL" id="JTHE03000029">
    <property type="protein sequence ID" value="MCM1982109.1"/>
    <property type="molecule type" value="Genomic_DNA"/>
</dbReference>
<dbReference type="Pfam" id="PF17876">
    <property type="entry name" value="CSD2"/>
    <property type="match status" value="1"/>
</dbReference>
<dbReference type="Pfam" id="PF08206">
    <property type="entry name" value="OB_RNB"/>
    <property type="match status" value="1"/>
</dbReference>
<dbReference type="SMART" id="SM00357">
    <property type="entry name" value="CSP"/>
    <property type="match status" value="1"/>
</dbReference>
<dbReference type="SUPFAM" id="SSF50249">
    <property type="entry name" value="Nucleic acid-binding proteins"/>
    <property type="match status" value="3"/>
</dbReference>
<proteinExistence type="predicted"/>
<keyword evidence="2" id="KW-0378">Hydrolase</keyword>
<keyword evidence="7" id="KW-1185">Reference proteome</keyword>
<sequence length="843" mass="94676">MEFSISSLLDSFGEDKLIAPKLLEKKLECDDEQKLQHLQITLDALEKVGILAKERGKYRRVNEEGVVEGKLRCSSKGFCFAIQDGEGTEDIYIRESQLNSAWNGDRVLVKVTKEGRRRRSPEGEVRLILERANPSVLAHVRTDEAGEPKAIPLDDRLLFELALTEDNNSAKVQEAIDQLVHVEILRYPLGPKAPIGRISQILGSDAQSAPDTELVFCKYDLPRSFSDAVLEAAESLPKKLRKADQKKRELLQKLPTITLENNQQAPYGLDHAFSISKNKQGQWDLGIHIVDFTPFVPLNSTLDQEARARAACITLSDKLVPLFPEALMERVGSLPEKSERLAFTLKVLCDEAGGVQSFELLPSVIQVDCNIDEAQASAILNPKSKDSPKKDLKALAPYHEMLEQLGELTALLRQQRYERGSFDLWSSSADPDLFGDTGLSGTFTEPATLPARAVVAELLLLANQLVLEHMHRLGVPAIYQHQAAPDAAALQDIIKLSENLGFTCNLNPNATVQPNHFQELTAQFREANHASMLFDLLGQTLEPTVLSSAPGPHFAQAIAQHYGQFVAPSHRYSDFINHHILHAIFNKGRDRRNSQAKEGVHLGHSTSPETINWNVLPPSIRRDLETAIEDSLPRLNERLQLILQAEKDLQGLQKTKTMQGHIGQVFQGVITGIQSYGFFVRLEVLSVEGLVHVSSLKDDWYEYRSRQQTLIGRKNRRQYRLGDSVEVEVKSVDYYRQQIDLAVVGGGSELTEDDLGDEADLSPEAVDDPLDLEEDLVDDLDDLDEDLEDDLEDEFEDELDESFEDDEFEDDEFEDDEFDMLGEYLDDMDDDQLDADEFEDEED</sequence>
<dbReference type="InterPro" id="IPR001900">
    <property type="entry name" value="RNase_II/R"/>
</dbReference>
<evidence type="ECO:0000313" key="7">
    <source>
        <dbReference type="Proteomes" id="UP000031561"/>
    </source>
</evidence>
<dbReference type="InterPro" id="IPR013223">
    <property type="entry name" value="RNase_B_OB_dom"/>
</dbReference>
<comment type="caution">
    <text evidence="6">The sequence shown here is derived from an EMBL/GenBank/DDBJ whole genome shotgun (WGS) entry which is preliminary data.</text>
</comment>
<dbReference type="RefSeq" id="WP_166280575.1">
    <property type="nucleotide sequence ID" value="NZ_JTHE03000029.1"/>
</dbReference>
<feature type="region of interest" description="Disordered" evidence="4">
    <location>
        <begin position="792"/>
        <end position="843"/>
    </location>
</feature>
<name>A0ABD4T0K7_9CYAN</name>
<gene>
    <name evidence="6" type="ORF">QQ91_0004585</name>
</gene>
<evidence type="ECO:0000256" key="3">
    <source>
        <dbReference type="ARBA" id="ARBA00022839"/>
    </source>
</evidence>
<evidence type="ECO:0000256" key="4">
    <source>
        <dbReference type="SAM" id="MobiDB-lite"/>
    </source>
</evidence>
<dbReference type="PROSITE" id="PS50126">
    <property type="entry name" value="S1"/>
    <property type="match status" value="1"/>
</dbReference>
<dbReference type="Pfam" id="PF00773">
    <property type="entry name" value="RNB"/>
    <property type="match status" value="1"/>
</dbReference>
<dbReference type="PANTHER" id="PTHR23355:SF9">
    <property type="entry name" value="DIS3-LIKE EXONUCLEASE 2"/>
    <property type="match status" value="1"/>
</dbReference>
<dbReference type="InterPro" id="IPR012340">
    <property type="entry name" value="NA-bd_OB-fold"/>
</dbReference>
<dbReference type="Proteomes" id="UP000031561">
    <property type="component" value="Unassembled WGS sequence"/>
</dbReference>
<reference evidence="6 7" key="1">
    <citation type="journal article" date="2015" name="Genome Announc.">
        <title>Draft Genome Sequence of Filamentous Marine Cyanobacterium Lyngbya confervoides Strain BDU141951.</title>
        <authorList>
            <person name="Chandrababunaidu M.M."/>
            <person name="Sen D."/>
            <person name="Tripathy S."/>
        </authorList>
    </citation>
    <scope>NUCLEOTIDE SEQUENCE [LARGE SCALE GENOMIC DNA]</scope>
    <source>
        <strain evidence="6 7">BDU141951</strain>
    </source>
</reference>
<dbReference type="AlphaFoldDB" id="A0ABD4T0K7"/>
<dbReference type="SMART" id="SM00955">
    <property type="entry name" value="RNB"/>
    <property type="match status" value="1"/>
</dbReference>
<keyword evidence="1" id="KW-0540">Nuclease</keyword>
<evidence type="ECO:0000259" key="5">
    <source>
        <dbReference type="PROSITE" id="PS50126"/>
    </source>
</evidence>
<accession>A0ABD4T0K7</accession>
<keyword evidence="3" id="KW-0269">Exonuclease</keyword>
<dbReference type="InterPro" id="IPR003029">
    <property type="entry name" value="S1_domain"/>
</dbReference>
<feature type="domain" description="S1 motif" evidence="5">
    <location>
        <begin position="663"/>
        <end position="744"/>
    </location>
</feature>